<feature type="compositionally biased region" description="Basic and acidic residues" evidence="1">
    <location>
        <begin position="39"/>
        <end position="55"/>
    </location>
</feature>
<feature type="non-terminal residue" evidence="2">
    <location>
        <position position="67"/>
    </location>
</feature>
<dbReference type="AlphaFoldDB" id="A0A6J4IS24"/>
<feature type="region of interest" description="Disordered" evidence="1">
    <location>
        <begin position="1"/>
        <end position="67"/>
    </location>
</feature>
<organism evidence="2">
    <name type="scientific">uncultured Acidimicrobiales bacterium</name>
    <dbReference type="NCBI Taxonomy" id="310071"/>
    <lineage>
        <taxon>Bacteria</taxon>
        <taxon>Bacillati</taxon>
        <taxon>Actinomycetota</taxon>
        <taxon>Acidimicrobiia</taxon>
        <taxon>Acidimicrobiales</taxon>
        <taxon>environmental samples</taxon>
    </lineage>
</organism>
<sequence length="67" mass="7641">GRRARRHQGAARGHQRGARRPRHPPPARLRRHRGGRAAGRREAADPRPEGGREGGAHPQRGRRRRRL</sequence>
<reference evidence="2" key="1">
    <citation type="submission" date="2020-02" db="EMBL/GenBank/DDBJ databases">
        <authorList>
            <person name="Meier V. D."/>
        </authorList>
    </citation>
    <scope>NUCLEOTIDE SEQUENCE</scope>
    <source>
        <strain evidence="2">AVDCRST_MAG20</strain>
    </source>
</reference>
<evidence type="ECO:0000256" key="1">
    <source>
        <dbReference type="SAM" id="MobiDB-lite"/>
    </source>
</evidence>
<dbReference type="EMBL" id="CADCSY010000120">
    <property type="protein sequence ID" value="CAA9257995.1"/>
    <property type="molecule type" value="Genomic_DNA"/>
</dbReference>
<feature type="compositionally biased region" description="Basic residues" evidence="1">
    <location>
        <begin position="1"/>
        <end position="35"/>
    </location>
</feature>
<name>A0A6J4IS24_9ACTN</name>
<protein>
    <submittedName>
        <fullName evidence="2">Uncharacterized protein</fullName>
    </submittedName>
</protein>
<feature type="non-terminal residue" evidence="2">
    <location>
        <position position="1"/>
    </location>
</feature>
<accession>A0A6J4IS24</accession>
<gene>
    <name evidence="2" type="ORF">AVDCRST_MAG20-2775</name>
</gene>
<proteinExistence type="predicted"/>
<evidence type="ECO:0000313" key="2">
    <source>
        <dbReference type="EMBL" id="CAA9257995.1"/>
    </source>
</evidence>